<dbReference type="KEGG" id="pbf:CFX0092_A0043"/>
<sequence>MENIGYALGGGLVILAFIIGLFGVFLPILPGLIIIWLAALFYAAFVVGFDVFSPWVFVLITLIGLVAGTANFWLSALGAKTTGASWRTLIVGFIGAIAGTFFIPIPLLGTILGYAGGLILAEYVRLREWRPALKAAVGGVVGWGVSTGVELIGALLMILLVVTQVPR</sequence>
<feature type="transmembrane region" description="Helical" evidence="1">
    <location>
        <begin position="89"/>
        <end position="115"/>
    </location>
</feature>
<keyword evidence="3" id="KW-1185">Reference proteome</keyword>
<dbReference type="RefSeq" id="WP_095041598.1">
    <property type="nucleotide sequence ID" value="NZ_LN890655.1"/>
</dbReference>
<dbReference type="Pfam" id="PF04306">
    <property type="entry name" value="DUF456"/>
    <property type="match status" value="1"/>
</dbReference>
<protein>
    <recommendedName>
        <fullName evidence="4">DUF456 domain-containing protein</fullName>
    </recommendedName>
</protein>
<evidence type="ECO:0000256" key="1">
    <source>
        <dbReference type="SAM" id="Phobius"/>
    </source>
</evidence>
<dbReference type="EMBL" id="LN890655">
    <property type="protein sequence ID" value="CUS01924.1"/>
    <property type="molecule type" value="Genomic_DNA"/>
</dbReference>
<feature type="transmembrane region" description="Helical" evidence="1">
    <location>
        <begin position="6"/>
        <end position="25"/>
    </location>
</feature>
<dbReference type="PANTHER" id="PTHR39165">
    <property type="entry name" value="IG HYPOTHETICAL 17883"/>
    <property type="match status" value="1"/>
</dbReference>
<reference evidence="2" key="1">
    <citation type="submission" date="2016-01" db="EMBL/GenBank/DDBJ databases">
        <authorList>
            <person name="Mcilroy J.S."/>
            <person name="Karst M S."/>
            <person name="Albertsen M."/>
        </authorList>
    </citation>
    <scope>NUCLEOTIDE SEQUENCE</scope>
    <source>
        <strain evidence="2">Cfx-K</strain>
    </source>
</reference>
<dbReference type="AlphaFoldDB" id="A0A160SY32"/>
<evidence type="ECO:0000313" key="2">
    <source>
        <dbReference type="EMBL" id="CUS01924.1"/>
    </source>
</evidence>
<feature type="transmembrane region" description="Helical" evidence="1">
    <location>
        <begin position="55"/>
        <end position="77"/>
    </location>
</feature>
<dbReference type="InterPro" id="IPR007403">
    <property type="entry name" value="DUF456"/>
</dbReference>
<proteinExistence type="predicted"/>
<keyword evidence="1" id="KW-0472">Membrane</keyword>
<evidence type="ECO:0000313" key="3">
    <source>
        <dbReference type="Proteomes" id="UP000215027"/>
    </source>
</evidence>
<name>A0A160SY32_9CHLR</name>
<dbReference type="PANTHER" id="PTHR39165:SF1">
    <property type="entry name" value="DUF456 DOMAIN-CONTAINING PROTEIN"/>
    <property type="match status" value="1"/>
</dbReference>
<dbReference type="OrthoDB" id="3733714at2"/>
<dbReference type="Proteomes" id="UP000215027">
    <property type="component" value="Chromosome I"/>
</dbReference>
<gene>
    <name evidence="2" type="ORF">CFX0092_A0043</name>
</gene>
<evidence type="ECO:0008006" key="4">
    <source>
        <dbReference type="Google" id="ProtNLM"/>
    </source>
</evidence>
<keyword evidence="1" id="KW-0812">Transmembrane</keyword>
<accession>A0A160SY32</accession>
<organism evidence="2 3">
    <name type="scientific">Candidatus Promineifilum breve</name>
    <dbReference type="NCBI Taxonomy" id="1806508"/>
    <lineage>
        <taxon>Bacteria</taxon>
        <taxon>Bacillati</taxon>
        <taxon>Chloroflexota</taxon>
        <taxon>Ardenticatenia</taxon>
        <taxon>Candidatus Promineifilales</taxon>
        <taxon>Candidatus Promineifilaceae</taxon>
        <taxon>Candidatus Promineifilum</taxon>
    </lineage>
</organism>
<feature type="transmembrane region" description="Helical" evidence="1">
    <location>
        <begin position="32"/>
        <end position="49"/>
    </location>
</feature>
<feature type="transmembrane region" description="Helical" evidence="1">
    <location>
        <begin position="135"/>
        <end position="162"/>
    </location>
</feature>
<keyword evidence="1" id="KW-1133">Transmembrane helix</keyword>